<organism evidence="2 3">
    <name type="scientific">Tranquillimonas rosea</name>
    <dbReference type="NCBI Taxonomy" id="641238"/>
    <lineage>
        <taxon>Bacteria</taxon>
        <taxon>Pseudomonadati</taxon>
        <taxon>Pseudomonadota</taxon>
        <taxon>Alphaproteobacteria</taxon>
        <taxon>Rhodobacterales</taxon>
        <taxon>Roseobacteraceae</taxon>
        <taxon>Tranquillimonas</taxon>
    </lineage>
</organism>
<dbReference type="RefSeq" id="WP_092688460.1">
    <property type="nucleotide sequence ID" value="NZ_FOGU01000002.1"/>
</dbReference>
<gene>
    <name evidence="2" type="ORF">SAMN04490244_10275</name>
</gene>
<accession>A0A1H9R0M4</accession>
<feature type="signal peptide" evidence="1">
    <location>
        <begin position="1"/>
        <end position="19"/>
    </location>
</feature>
<dbReference type="OrthoDB" id="8265097at2"/>
<name>A0A1H9R0M4_9RHOB</name>
<sequence length="195" mass="21799">MKAVLLALLMFAAGGPATAELLWNRSGLPATFPLQVQSDPGLHWRVTLRDADTEEPALAAHFEGGAFFRVLVPPGTYVLHFEAGPHWTGEGFGPDGPSRSFDFDRPLTFEVRGVGRKAGHIVDLRGEDEMAAASARRQVICQDRRLDRVPDGPILLADREDMREGRPFDPFRFVEREVERPLFPRFRADVAARYC</sequence>
<dbReference type="STRING" id="641238.SAMN04490244_10275"/>
<evidence type="ECO:0000256" key="1">
    <source>
        <dbReference type="SAM" id="SignalP"/>
    </source>
</evidence>
<reference evidence="2 3" key="1">
    <citation type="submission" date="2016-10" db="EMBL/GenBank/DDBJ databases">
        <authorList>
            <person name="de Groot N.N."/>
        </authorList>
    </citation>
    <scope>NUCLEOTIDE SEQUENCE [LARGE SCALE GENOMIC DNA]</scope>
    <source>
        <strain evidence="2 3">DSM 23042</strain>
    </source>
</reference>
<protein>
    <submittedName>
        <fullName evidence="2">Uncharacterized protein</fullName>
    </submittedName>
</protein>
<proteinExistence type="predicted"/>
<dbReference type="EMBL" id="FOGU01000002">
    <property type="protein sequence ID" value="SER66252.1"/>
    <property type="molecule type" value="Genomic_DNA"/>
</dbReference>
<dbReference type="Proteomes" id="UP000198885">
    <property type="component" value="Unassembled WGS sequence"/>
</dbReference>
<feature type="chain" id="PRO_5011452112" evidence="1">
    <location>
        <begin position="20"/>
        <end position="195"/>
    </location>
</feature>
<dbReference type="AlphaFoldDB" id="A0A1H9R0M4"/>
<evidence type="ECO:0000313" key="3">
    <source>
        <dbReference type="Proteomes" id="UP000198885"/>
    </source>
</evidence>
<keyword evidence="3" id="KW-1185">Reference proteome</keyword>
<evidence type="ECO:0000313" key="2">
    <source>
        <dbReference type="EMBL" id="SER66252.1"/>
    </source>
</evidence>
<keyword evidence="1" id="KW-0732">Signal</keyword>